<name>A0A0R2L0R7_LACAM</name>
<keyword evidence="2" id="KW-0347">Helicase</keyword>
<proteinExistence type="predicted"/>
<dbReference type="PATRIC" id="fig|695563.3.peg.341"/>
<sequence>MVDNVNRPLLNKKGGIFIVSTVADKTAIDDAINNHQLKQLDGKPIQEQTDILIDQYTRSDQITCYSINTDIAFNLDHFIDEVEKSACQLRSSSNNSTLTDNEYDPIFIISLDEKDKEQYSAAIKDALISRNYTAYIASIASGYSSVADAKKDLEDSFFDSLVNVYRNPDNKFQNFLDSLRKPHAPLISTGLPSVDKALNEGLDAQLYVLGAPSSIGKTTFALQLADHIAAEQNYVLYFALEMSANQLYAKTLNRLSYIDSNYGVNYSDKLPKPNVSTIMHGSLKRTWPEDSNTLLILSKALQQSGDLSQYKRIYDDCDLQRPTISKIKGYVAEFVIHNPVKPVVIIDYLQLIQSEAENNRETDKQRITNAIVQLKALSRAYHIPIIVISSFNRSAYNDVNADMTAFKESGDIDYSAEVLMTLSYDFLRTKIDNVEGMHDKGFKGKTIQQWLNDTKGDVREAFSIAKRQTTRFITLNILKNRFGAIPAPTTLITKPQHDIFYAVNSKGKTEKPIDDIKRVTTLKNNRIIYTNKSV</sequence>
<dbReference type="PROSITE" id="PS51199">
    <property type="entry name" value="SF4_HELICASE"/>
    <property type="match status" value="1"/>
</dbReference>
<feature type="domain" description="SF4 helicase" evidence="1">
    <location>
        <begin position="180"/>
        <end position="410"/>
    </location>
</feature>
<gene>
    <name evidence="2" type="ORF">IV44_GL000311</name>
</gene>
<reference evidence="2 3" key="1">
    <citation type="journal article" date="2015" name="Genome Announc.">
        <title>Expanding the biotechnology potential of lactobacilli through comparative genomics of 213 strains and associated genera.</title>
        <authorList>
            <person name="Sun Z."/>
            <person name="Harris H.M."/>
            <person name="McCann A."/>
            <person name="Guo C."/>
            <person name="Argimon S."/>
            <person name="Zhang W."/>
            <person name="Yang X."/>
            <person name="Jeffery I.B."/>
            <person name="Cooney J.C."/>
            <person name="Kagawa T.F."/>
            <person name="Liu W."/>
            <person name="Song Y."/>
            <person name="Salvetti E."/>
            <person name="Wrobel A."/>
            <person name="Rasinkangas P."/>
            <person name="Parkhill J."/>
            <person name="Rea M.C."/>
            <person name="O'Sullivan O."/>
            <person name="Ritari J."/>
            <person name="Douillard F.P."/>
            <person name="Paul Ross R."/>
            <person name="Yang R."/>
            <person name="Briner A.E."/>
            <person name="Felis G.E."/>
            <person name="de Vos W.M."/>
            <person name="Barrangou R."/>
            <person name="Klaenhammer T.R."/>
            <person name="Caufield P.W."/>
            <person name="Cui Y."/>
            <person name="Zhang H."/>
            <person name="O'Toole P.W."/>
        </authorList>
    </citation>
    <scope>NUCLEOTIDE SEQUENCE [LARGE SCALE GENOMIC DNA]</scope>
    <source>
        <strain evidence="2 3">DSM 16698</strain>
    </source>
</reference>
<keyword evidence="2" id="KW-0547">Nucleotide-binding</keyword>
<keyword evidence="2" id="KW-0067">ATP-binding</keyword>
<dbReference type="RefSeq" id="WP_056985392.1">
    <property type="nucleotide sequence ID" value="NZ_JQBQ01000014.1"/>
</dbReference>
<evidence type="ECO:0000313" key="3">
    <source>
        <dbReference type="Proteomes" id="UP000051529"/>
    </source>
</evidence>
<comment type="caution">
    <text evidence="2">The sequence shown here is derived from an EMBL/GenBank/DDBJ whole genome shotgun (WGS) entry which is preliminary data.</text>
</comment>
<dbReference type="Proteomes" id="UP000051529">
    <property type="component" value="Unassembled WGS sequence"/>
</dbReference>
<dbReference type="SUPFAM" id="SSF52540">
    <property type="entry name" value="P-loop containing nucleoside triphosphate hydrolases"/>
    <property type="match status" value="1"/>
</dbReference>
<dbReference type="Gene3D" id="3.40.50.300">
    <property type="entry name" value="P-loop containing nucleotide triphosphate hydrolases"/>
    <property type="match status" value="1"/>
</dbReference>
<dbReference type="GO" id="GO:0005829">
    <property type="term" value="C:cytosol"/>
    <property type="evidence" value="ECO:0007669"/>
    <property type="project" value="TreeGrafter"/>
</dbReference>
<dbReference type="GO" id="GO:0006260">
    <property type="term" value="P:DNA replication"/>
    <property type="evidence" value="ECO:0007669"/>
    <property type="project" value="InterPro"/>
</dbReference>
<dbReference type="PANTHER" id="PTHR30153:SF2">
    <property type="entry name" value="REPLICATIVE DNA HELICASE"/>
    <property type="match status" value="1"/>
</dbReference>
<organism evidence="2 3">
    <name type="scientific">Lactobacillus amylovorus subsp. animalium DSM 16698</name>
    <dbReference type="NCBI Taxonomy" id="695563"/>
    <lineage>
        <taxon>Bacteria</taxon>
        <taxon>Bacillati</taxon>
        <taxon>Bacillota</taxon>
        <taxon>Bacilli</taxon>
        <taxon>Lactobacillales</taxon>
        <taxon>Lactobacillaceae</taxon>
        <taxon>Lactobacillus</taxon>
        <taxon>Lactobacillus amylovorus subsp. animalium</taxon>
    </lineage>
</organism>
<accession>A0A0R2L0R7</accession>
<dbReference type="PANTHER" id="PTHR30153">
    <property type="entry name" value="REPLICATIVE DNA HELICASE DNAB"/>
    <property type="match status" value="1"/>
</dbReference>
<dbReference type="GO" id="GO:0003678">
    <property type="term" value="F:DNA helicase activity"/>
    <property type="evidence" value="ECO:0007669"/>
    <property type="project" value="InterPro"/>
</dbReference>
<dbReference type="Pfam" id="PF03796">
    <property type="entry name" value="DnaB_C"/>
    <property type="match status" value="1"/>
</dbReference>
<evidence type="ECO:0000259" key="1">
    <source>
        <dbReference type="PROSITE" id="PS51199"/>
    </source>
</evidence>
<dbReference type="EMBL" id="JQBQ01000014">
    <property type="protein sequence ID" value="KRN92180.1"/>
    <property type="molecule type" value="Genomic_DNA"/>
</dbReference>
<evidence type="ECO:0000313" key="2">
    <source>
        <dbReference type="EMBL" id="KRN92180.1"/>
    </source>
</evidence>
<keyword evidence="2" id="KW-0378">Hydrolase</keyword>
<dbReference type="InterPro" id="IPR027417">
    <property type="entry name" value="P-loop_NTPase"/>
</dbReference>
<dbReference type="AlphaFoldDB" id="A0A0R2L0R7"/>
<dbReference type="InterPro" id="IPR007694">
    <property type="entry name" value="DNA_helicase_DnaB-like_C"/>
</dbReference>
<dbReference type="GO" id="GO:0005524">
    <property type="term" value="F:ATP binding"/>
    <property type="evidence" value="ECO:0007669"/>
    <property type="project" value="InterPro"/>
</dbReference>
<protein>
    <submittedName>
        <fullName evidence="2">DNA primase helicase</fullName>
    </submittedName>
</protein>